<evidence type="ECO:0000256" key="1">
    <source>
        <dbReference type="ARBA" id="ARBA00023015"/>
    </source>
</evidence>
<dbReference type="SUPFAM" id="SSF46689">
    <property type="entry name" value="Homeodomain-like"/>
    <property type="match status" value="1"/>
</dbReference>
<feature type="DNA-binding region" description="H-T-H motif" evidence="4">
    <location>
        <begin position="38"/>
        <end position="57"/>
    </location>
</feature>
<dbReference type="EMBL" id="JARXRM010000028">
    <property type="protein sequence ID" value="MDH5823063.1"/>
    <property type="molecule type" value="Genomic_DNA"/>
</dbReference>
<dbReference type="InterPro" id="IPR036271">
    <property type="entry name" value="Tet_transcr_reg_TetR-rel_C_sf"/>
</dbReference>
<dbReference type="PANTHER" id="PTHR30055:SF234">
    <property type="entry name" value="HTH-TYPE TRANSCRIPTIONAL REGULATOR BETI"/>
    <property type="match status" value="1"/>
</dbReference>
<evidence type="ECO:0000313" key="7">
    <source>
        <dbReference type="Proteomes" id="UP001156940"/>
    </source>
</evidence>
<dbReference type="PRINTS" id="PR00455">
    <property type="entry name" value="HTHTETR"/>
</dbReference>
<reference evidence="6 7" key="1">
    <citation type="submission" date="2023-04" db="EMBL/GenBank/DDBJ databases">
        <title>Luteimonas endophyticus RD2P54.</title>
        <authorList>
            <person name="Sun J.-Q."/>
        </authorList>
    </citation>
    <scope>NUCLEOTIDE SEQUENCE [LARGE SCALE GENOMIC DNA]</scope>
    <source>
        <strain evidence="6 7">RD2P54</strain>
    </source>
</reference>
<dbReference type="Proteomes" id="UP001156940">
    <property type="component" value="Unassembled WGS sequence"/>
</dbReference>
<dbReference type="PROSITE" id="PS50977">
    <property type="entry name" value="HTH_TETR_2"/>
    <property type="match status" value="1"/>
</dbReference>
<accession>A0ABT6JA48</accession>
<feature type="domain" description="HTH tetR-type" evidence="5">
    <location>
        <begin position="15"/>
        <end position="75"/>
    </location>
</feature>
<evidence type="ECO:0000313" key="6">
    <source>
        <dbReference type="EMBL" id="MDH5823063.1"/>
    </source>
</evidence>
<evidence type="ECO:0000256" key="3">
    <source>
        <dbReference type="ARBA" id="ARBA00023163"/>
    </source>
</evidence>
<dbReference type="PANTHER" id="PTHR30055">
    <property type="entry name" value="HTH-TYPE TRANSCRIPTIONAL REGULATOR RUTR"/>
    <property type="match status" value="1"/>
</dbReference>
<sequence>MADKTAAGPRSGKRQRTRDRIALAGVALFREQGFEGTTMEQIAAAADVVRGTLYNHFPVKEAIVVHWLHGQLAEALGPLMEEAMTRPTFLARVATLLDASAGWWEQHRSFAAPYVRHRFQEVREDQGEEPTSEIVPAYEALIHLGQEAGELSTAMPAGRLAAYLHFLSLCALLDWVANPKISLPLRYTDALEFFMEGARARKGRPR</sequence>
<evidence type="ECO:0000256" key="4">
    <source>
        <dbReference type="PROSITE-ProRule" id="PRU00335"/>
    </source>
</evidence>
<dbReference type="RefSeq" id="WP_280574123.1">
    <property type="nucleotide sequence ID" value="NZ_JARXRM010000028.1"/>
</dbReference>
<evidence type="ECO:0000259" key="5">
    <source>
        <dbReference type="PROSITE" id="PS50977"/>
    </source>
</evidence>
<name>A0ABT6JA48_9GAMM</name>
<organism evidence="6 7">
    <name type="scientific">Luteimonas endophytica</name>
    <dbReference type="NCBI Taxonomy" id="3042023"/>
    <lineage>
        <taxon>Bacteria</taxon>
        <taxon>Pseudomonadati</taxon>
        <taxon>Pseudomonadota</taxon>
        <taxon>Gammaproteobacteria</taxon>
        <taxon>Lysobacterales</taxon>
        <taxon>Lysobacteraceae</taxon>
        <taxon>Luteimonas</taxon>
    </lineage>
</organism>
<dbReference type="Pfam" id="PF00440">
    <property type="entry name" value="TetR_N"/>
    <property type="match status" value="1"/>
</dbReference>
<evidence type="ECO:0000256" key="2">
    <source>
        <dbReference type="ARBA" id="ARBA00023125"/>
    </source>
</evidence>
<dbReference type="SUPFAM" id="SSF48498">
    <property type="entry name" value="Tetracyclin repressor-like, C-terminal domain"/>
    <property type="match status" value="1"/>
</dbReference>
<proteinExistence type="predicted"/>
<comment type="caution">
    <text evidence="6">The sequence shown here is derived from an EMBL/GenBank/DDBJ whole genome shotgun (WGS) entry which is preliminary data.</text>
</comment>
<dbReference type="InterPro" id="IPR050109">
    <property type="entry name" value="HTH-type_TetR-like_transc_reg"/>
</dbReference>
<gene>
    <name evidence="6" type="ORF">QFW77_08685</name>
</gene>
<dbReference type="InterPro" id="IPR001647">
    <property type="entry name" value="HTH_TetR"/>
</dbReference>
<dbReference type="InterPro" id="IPR009057">
    <property type="entry name" value="Homeodomain-like_sf"/>
</dbReference>
<protein>
    <submittedName>
        <fullName evidence="6">TetR/AcrR family transcriptional regulator</fullName>
    </submittedName>
</protein>
<keyword evidence="7" id="KW-1185">Reference proteome</keyword>
<keyword evidence="1" id="KW-0805">Transcription regulation</keyword>
<keyword evidence="3" id="KW-0804">Transcription</keyword>
<dbReference type="Gene3D" id="1.10.357.10">
    <property type="entry name" value="Tetracycline Repressor, domain 2"/>
    <property type="match status" value="1"/>
</dbReference>
<keyword evidence="2 4" id="KW-0238">DNA-binding</keyword>